<dbReference type="GO" id="GO:0019632">
    <property type="term" value="P:shikimate metabolic process"/>
    <property type="evidence" value="ECO:0007669"/>
    <property type="project" value="TreeGrafter"/>
</dbReference>
<dbReference type="Gene3D" id="3.40.50.720">
    <property type="entry name" value="NAD(P)-binding Rossmann-like Domain"/>
    <property type="match status" value="1"/>
</dbReference>
<dbReference type="GO" id="GO:0004764">
    <property type="term" value="F:shikimate 3-dehydrogenase (NADP+) activity"/>
    <property type="evidence" value="ECO:0007669"/>
    <property type="project" value="InterPro"/>
</dbReference>
<comment type="caution">
    <text evidence="1">The sequence shown here is derived from an EMBL/GenBank/DDBJ whole genome shotgun (WGS) entry which is preliminary data.</text>
</comment>
<reference evidence="1 2" key="1">
    <citation type="journal article" date="2015" name="Stand. Genomic Sci.">
        <title>Genomic Encyclopedia of Bacterial and Archaeal Type Strains, Phase III: the genomes of soil and plant-associated and newly described type strains.</title>
        <authorList>
            <person name="Whitman W.B."/>
            <person name="Woyke T."/>
            <person name="Klenk H.P."/>
            <person name="Zhou Y."/>
            <person name="Lilburn T.G."/>
            <person name="Beck B.J."/>
            <person name="De Vos P."/>
            <person name="Vandamme P."/>
            <person name="Eisen J.A."/>
            <person name="Garrity G."/>
            <person name="Hugenholtz P."/>
            <person name="Kyrpides N.C."/>
        </authorList>
    </citation>
    <scope>NUCLEOTIDE SEQUENCE [LARGE SCALE GENOMIC DNA]</scope>
    <source>
        <strain evidence="1 2">AC4r</strain>
    </source>
</reference>
<gene>
    <name evidence="1" type="ORF">EV140_1514</name>
</gene>
<dbReference type="PANTHER" id="PTHR21089:SF1">
    <property type="entry name" value="BIFUNCTIONAL 3-DEHYDROQUINATE DEHYDRATASE_SHIKIMATE DEHYDROGENASE, CHLOROPLASTIC"/>
    <property type="match status" value="1"/>
</dbReference>
<evidence type="ECO:0000313" key="1">
    <source>
        <dbReference type="EMBL" id="RZT59536.1"/>
    </source>
</evidence>
<sequence>MSGRMGFVGVTTSGSSIMQIFPVWATELGLPTSQLDGHDVAIGASSAEYRALVTTIRDDPEHRGALVTTHKMALFAAAHDLFDELDDFALACGEVSSIAKRDGRLLGHAKDPLTVGLALDEFVAADAFVSERDAVILGAGGAGLALSWHLAQRNDVPRRIVVSDTDRSRLDHLADVHAILGTDAGLLHLVDASDESMRTLFATLAHGSLVVNASGLGKDRPGSPLPDDIDFPPSAVVWEFNYRGSLEFLAHARDQAERNGLTVVDGWRYFIHGWTQVIGEVFEVDMTPKTVERLAQLAEPFRR</sequence>
<dbReference type="PANTHER" id="PTHR21089">
    <property type="entry name" value="SHIKIMATE DEHYDROGENASE"/>
    <property type="match status" value="1"/>
</dbReference>
<dbReference type="RefSeq" id="WP_130282623.1">
    <property type="nucleotide sequence ID" value="NZ_SGXT01000015.1"/>
</dbReference>
<dbReference type="EMBL" id="SGXT01000015">
    <property type="protein sequence ID" value="RZT59536.1"/>
    <property type="molecule type" value="Genomic_DNA"/>
</dbReference>
<dbReference type="AlphaFoldDB" id="A0A4Q7TGD3"/>
<name>A0A4Q7TGD3_9MICO</name>
<keyword evidence="2" id="KW-1185">Reference proteome</keyword>
<organism evidence="1 2">
    <name type="scientific">Microcella alkaliphila</name>
    <dbReference type="NCBI Taxonomy" id="279828"/>
    <lineage>
        <taxon>Bacteria</taxon>
        <taxon>Bacillati</taxon>
        <taxon>Actinomycetota</taxon>
        <taxon>Actinomycetes</taxon>
        <taxon>Micrococcales</taxon>
        <taxon>Microbacteriaceae</taxon>
        <taxon>Microcella</taxon>
    </lineage>
</organism>
<dbReference type="InterPro" id="IPR036291">
    <property type="entry name" value="NAD(P)-bd_dom_sf"/>
</dbReference>
<dbReference type="OrthoDB" id="8990234at2"/>
<dbReference type="SUPFAM" id="SSF51735">
    <property type="entry name" value="NAD(P)-binding Rossmann-fold domains"/>
    <property type="match status" value="1"/>
</dbReference>
<protein>
    <submittedName>
        <fullName evidence="1">Shikimate 5-dehydrogenase</fullName>
    </submittedName>
</protein>
<proteinExistence type="predicted"/>
<evidence type="ECO:0000313" key="2">
    <source>
        <dbReference type="Proteomes" id="UP000292408"/>
    </source>
</evidence>
<dbReference type="GO" id="GO:0009423">
    <property type="term" value="P:chorismate biosynthetic process"/>
    <property type="evidence" value="ECO:0007669"/>
    <property type="project" value="TreeGrafter"/>
</dbReference>
<accession>A0A4Q7TGD3</accession>
<dbReference type="Gene3D" id="3.40.50.10860">
    <property type="entry name" value="Leucine Dehydrogenase, chain A, domain 1"/>
    <property type="match status" value="1"/>
</dbReference>
<dbReference type="InterPro" id="IPR022893">
    <property type="entry name" value="Shikimate_DH_fam"/>
</dbReference>
<dbReference type="Proteomes" id="UP000292408">
    <property type="component" value="Unassembled WGS sequence"/>
</dbReference>